<keyword evidence="3" id="KW-1185">Reference proteome</keyword>
<evidence type="ECO:0000313" key="3">
    <source>
        <dbReference type="Proteomes" id="UP000238426"/>
    </source>
</evidence>
<evidence type="ECO:0000313" key="2">
    <source>
        <dbReference type="EMBL" id="PSG88602.1"/>
    </source>
</evidence>
<comment type="caution">
    <text evidence="2">The sequence shown here is derived from an EMBL/GenBank/DDBJ whole genome shotgun (WGS) entry which is preliminary data.</text>
</comment>
<organism evidence="2 3">
    <name type="scientific">Aurantibacter aestuarii</name>
    <dbReference type="NCBI Taxonomy" id="1266046"/>
    <lineage>
        <taxon>Bacteria</taxon>
        <taxon>Pseudomonadati</taxon>
        <taxon>Bacteroidota</taxon>
        <taxon>Flavobacteriia</taxon>
        <taxon>Flavobacteriales</taxon>
        <taxon>Flavobacteriaceae</taxon>
        <taxon>Aurantibacter</taxon>
    </lineage>
</organism>
<reference evidence="2 3" key="1">
    <citation type="submission" date="2018-03" db="EMBL/GenBank/DDBJ databases">
        <title>Mesoflavibacter sp. HG37 and Mesoflavibacter sp. HG96 sp.nov., two marine bacteria isolated from seawater of Western Pacific Ocean.</title>
        <authorList>
            <person name="Cheng H."/>
            <person name="Wu Y.-H."/>
            <person name="Guo L.-L."/>
            <person name="Xu X.-W."/>
        </authorList>
    </citation>
    <scope>NUCLEOTIDE SEQUENCE [LARGE SCALE GENOMIC DNA]</scope>
    <source>
        <strain evidence="2 3">KCTC 32269</strain>
    </source>
</reference>
<dbReference type="AlphaFoldDB" id="A0A2T1N9T6"/>
<keyword evidence="1" id="KW-0472">Membrane</keyword>
<feature type="transmembrane region" description="Helical" evidence="1">
    <location>
        <begin position="140"/>
        <end position="160"/>
    </location>
</feature>
<proteinExistence type="predicted"/>
<keyword evidence="1" id="KW-1133">Transmembrane helix</keyword>
<dbReference type="EMBL" id="PXOQ01000009">
    <property type="protein sequence ID" value="PSG88602.1"/>
    <property type="molecule type" value="Genomic_DNA"/>
</dbReference>
<feature type="transmembrane region" description="Helical" evidence="1">
    <location>
        <begin position="112"/>
        <end position="133"/>
    </location>
</feature>
<sequence>MKLKYKFMKGFIKILNYLCLFLALIILSDFIYSSNTIKDSIVKKTTHFESYHNAGGNSHVSKSIKTSRFVFNCSDTFYETSNVGDSLIISTSYLFNKVNAYQNLKTQRSETYSLRILTGLIVPLLVFLIGLISFKLKDRLSILVFVSQIALLANLMYLIAS</sequence>
<accession>A0A2T1N9T6</accession>
<dbReference type="Proteomes" id="UP000238426">
    <property type="component" value="Unassembled WGS sequence"/>
</dbReference>
<protein>
    <submittedName>
        <fullName evidence="2">Uncharacterized protein</fullName>
    </submittedName>
</protein>
<keyword evidence="1" id="KW-0812">Transmembrane</keyword>
<evidence type="ECO:0000256" key="1">
    <source>
        <dbReference type="SAM" id="Phobius"/>
    </source>
</evidence>
<gene>
    <name evidence="2" type="ORF">C7H52_09930</name>
</gene>
<name>A0A2T1N9T6_9FLAO</name>